<feature type="transmembrane region" description="Helical" evidence="17">
    <location>
        <begin position="926"/>
        <end position="947"/>
    </location>
</feature>
<dbReference type="Pfam" id="PF01544">
    <property type="entry name" value="CorA"/>
    <property type="match status" value="1"/>
</dbReference>
<comment type="caution">
    <text evidence="18">The sequence shown here is derived from an EMBL/GenBank/DDBJ whole genome shotgun (WGS) entry which is preliminary data.</text>
</comment>
<dbReference type="GO" id="GO:0016020">
    <property type="term" value="C:membrane"/>
    <property type="evidence" value="ECO:0007669"/>
    <property type="project" value="UniProtKB-SubCell"/>
</dbReference>
<evidence type="ECO:0000256" key="7">
    <source>
        <dbReference type="ARBA" id="ARBA00022692"/>
    </source>
</evidence>
<evidence type="ECO:0000256" key="16">
    <source>
        <dbReference type="SAM" id="Coils"/>
    </source>
</evidence>
<evidence type="ECO:0000256" key="17">
    <source>
        <dbReference type="SAM" id="Phobius"/>
    </source>
</evidence>
<proteinExistence type="inferred from homology"/>
<keyword evidence="5 15" id="KW-0639">Primosome</keyword>
<evidence type="ECO:0000256" key="2">
    <source>
        <dbReference type="ARBA" id="ARBA00009762"/>
    </source>
</evidence>
<dbReference type="Proteomes" id="UP000559027">
    <property type="component" value="Unassembled WGS sequence"/>
</dbReference>
<evidence type="ECO:0000256" key="14">
    <source>
        <dbReference type="ARBA" id="ARBA00023163"/>
    </source>
</evidence>
<dbReference type="NCBIfam" id="TIGR00335">
    <property type="entry name" value="primase_sml"/>
    <property type="match status" value="1"/>
</dbReference>
<keyword evidence="12 17" id="KW-1133">Transmembrane helix</keyword>
<dbReference type="InterPro" id="IPR014052">
    <property type="entry name" value="DNA_primase_ssu_euk/arc"/>
</dbReference>
<evidence type="ECO:0000256" key="15">
    <source>
        <dbReference type="RuleBase" id="RU003514"/>
    </source>
</evidence>
<evidence type="ECO:0000256" key="5">
    <source>
        <dbReference type="ARBA" id="ARBA00022515"/>
    </source>
</evidence>
<comment type="similarity">
    <text evidence="3">Belongs to the CorA metal ion transporter (MIT) (TC 1.A.35) family.</text>
</comment>
<feature type="transmembrane region" description="Helical" evidence="17">
    <location>
        <begin position="894"/>
        <end position="914"/>
    </location>
</feature>
<dbReference type="Gene3D" id="1.20.58.340">
    <property type="entry name" value="Magnesium transport protein CorA, transmembrane region"/>
    <property type="match status" value="1"/>
</dbReference>
<dbReference type="SUPFAM" id="SSF144083">
    <property type="entry name" value="Magnesium transport protein CorA, transmembrane region"/>
    <property type="match status" value="1"/>
</dbReference>
<dbReference type="GO" id="GO:0006269">
    <property type="term" value="P:DNA replication, synthesis of primer"/>
    <property type="evidence" value="ECO:0007669"/>
    <property type="project" value="UniProtKB-KW"/>
</dbReference>
<dbReference type="InterPro" id="IPR045861">
    <property type="entry name" value="CorA_cytoplasmic_dom"/>
</dbReference>
<dbReference type="SUPFAM" id="SSF56747">
    <property type="entry name" value="Prim-pol domain"/>
    <property type="match status" value="1"/>
</dbReference>
<evidence type="ECO:0000256" key="3">
    <source>
        <dbReference type="ARBA" id="ARBA00009765"/>
    </source>
</evidence>
<dbReference type="FunFam" id="3.90.920.10:FF:000003">
    <property type="entry name" value="DNA primase"/>
    <property type="match status" value="1"/>
</dbReference>
<comment type="similarity">
    <text evidence="2 15">Belongs to the eukaryotic-type primase small subunit family.</text>
</comment>
<dbReference type="SUPFAM" id="SSF143865">
    <property type="entry name" value="CorA soluble domain-like"/>
    <property type="match status" value="1"/>
</dbReference>
<name>A0A8H5FWQ7_9AGAR</name>
<evidence type="ECO:0000256" key="9">
    <source>
        <dbReference type="ARBA" id="ARBA00022705"/>
    </source>
</evidence>
<dbReference type="InterPro" id="IPR002755">
    <property type="entry name" value="DNA_primase_S"/>
</dbReference>
<dbReference type="InterPro" id="IPR045863">
    <property type="entry name" value="CorA_TM1_TM2"/>
</dbReference>
<dbReference type="Gene3D" id="3.90.920.10">
    <property type="entry name" value="DNA primase, PRIM domain"/>
    <property type="match status" value="1"/>
</dbReference>
<keyword evidence="8" id="KW-0548">Nucleotidyltransferase</keyword>
<keyword evidence="7 17" id="KW-0812">Transmembrane</keyword>
<keyword evidence="16" id="KW-0175">Coiled coil</keyword>
<evidence type="ECO:0000256" key="11">
    <source>
        <dbReference type="ARBA" id="ARBA00022833"/>
    </source>
</evidence>
<feature type="coiled-coil region" evidence="16">
    <location>
        <begin position="837"/>
        <end position="864"/>
    </location>
</feature>
<dbReference type="CDD" id="cd04860">
    <property type="entry name" value="AE_Prim_S"/>
    <property type="match status" value="1"/>
</dbReference>
<keyword evidence="19" id="KW-1185">Reference proteome</keyword>
<evidence type="ECO:0000256" key="4">
    <source>
        <dbReference type="ARBA" id="ARBA00022478"/>
    </source>
</evidence>
<dbReference type="Pfam" id="PF01896">
    <property type="entry name" value="DNA_primase_S"/>
    <property type="match status" value="1"/>
</dbReference>
<dbReference type="GO" id="GO:0046873">
    <property type="term" value="F:metal ion transmembrane transporter activity"/>
    <property type="evidence" value="ECO:0007669"/>
    <property type="project" value="InterPro"/>
</dbReference>
<keyword evidence="13 17" id="KW-0472">Membrane</keyword>
<evidence type="ECO:0000256" key="12">
    <source>
        <dbReference type="ARBA" id="ARBA00022989"/>
    </source>
</evidence>
<evidence type="ECO:0000256" key="6">
    <source>
        <dbReference type="ARBA" id="ARBA00022679"/>
    </source>
</evidence>
<keyword evidence="4 15" id="KW-0240">DNA-directed RNA polymerase</keyword>
<evidence type="ECO:0000256" key="13">
    <source>
        <dbReference type="ARBA" id="ARBA00023136"/>
    </source>
</evidence>
<evidence type="ECO:0000313" key="19">
    <source>
        <dbReference type="Proteomes" id="UP000559027"/>
    </source>
</evidence>
<evidence type="ECO:0000256" key="8">
    <source>
        <dbReference type="ARBA" id="ARBA00022695"/>
    </source>
</evidence>
<dbReference type="EC" id="2.7.7.-" evidence="15"/>
<dbReference type="GO" id="GO:0005658">
    <property type="term" value="C:alpha DNA polymerase:primase complex"/>
    <property type="evidence" value="ECO:0007669"/>
    <property type="project" value="UniProtKB-ARBA"/>
</dbReference>
<keyword evidence="11" id="KW-0862">Zinc</keyword>
<dbReference type="OrthoDB" id="19606at2759"/>
<sequence>MSSEVHYDHSSAEVMLMYYRRLYPFKSIFGWLNHGHAPTRLFTHREWAFTLPGDVYLRYNSFSTAEDLKKQVCQLNPSRFEIGPVYSARPRDKKTVRAGAFQPLQRELVFDIDMTDYDPIRTCCSDADICKRCWQFITAAVRVLDHGIRDQFGYKHLLWVYSGRRGIHLWISDEEAMALTDQERKAIVGWMTINGGKESSQNLNFRVGSRALPAHLQNAYQTLSPIFVDLIMKDQNLFATNEGFESLLKLIPDGEVVEQLKQERVPGASSREVWDLFTAKVKKYQKPLLSAAWHDIQIYYTYPRLDAEVSKHRNHLLKAPFCIHPKTGRVCVPVDPEKIEDFDPEKVPTVAQLLHELDDISVVGTAADDNNSGEHHSVGRRQASGVYSNIQGFCNLSFLPPFSYRPLSRTGMTDILNAEASLETIKGAQNVHSPLPAFRHAAPSAPWPWVDVDDNIDEDQMKLMDGGGPPIPDLCTHETCNNCWKGYPQSRFPNWTRAQVEKSKIAKAVRRPQGAKSVFHNVDIDENGHFKNAAKFEAELRMEETWKQILAMERPCWSRTRAIFVENMSGPVLQMVGTKFNIEPFFFSSSLNWIPSRFQADLQPGIGDSITITLTFLRSVSTQEMPNHKATFLPYSSLHDSSTGADSLLSTKASNIVKSNLSEESINVKAPLKLRYCERYLCLDLLSVHVIRNIDGNTIISYHSDLDLPTTGAEKLHDRTLLAGQSVYWQKMLQQSRDPTLLLFMFLWHTIYSWDQALEHLYNDICQQESKVIDTGRWRMTRNLHTIRAHQLHYTFLLGDIRKTVEFLRKHKNPVLTSDRVPQREKEVSEEFLEYECDNLVLEIDRLTKDLNMQEDRLKNVMNLVFCEINISDSKLMREMTEASLRDSAAMKQFSYLTMVFLPLLFVTSLLGMNTEEIAPGTNGTLPYYLAFALPLTALTVWIIIAFQSRYLLPGKSFIQRLAWPVYLLHRWWHRKQIRREKAKRVTDRTMRDDYEENLDDLKPHNSWV</sequence>
<keyword evidence="14" id="KW-0804">Transcription</keyword>
<keyword evidence="6 15" id="KW-0808">Transferase</keyword>
<comment type="subcellular location">
    <subcellularLocation>
        <location evidence="1">Membrane</location>
        <topology evidence="1">Multi-pass membrane protein</topology>
    </subcellularLocation>
</comment>
<reference evidence="18 19" key="1">
    <citation type="journal article" date="2020" name="ISME J.">
        <title>Uncovering the hidden diversity of litter-decomposition mechanisms in mushroom-forming fungi.</title>
        <authorList>
            <person name="Floudas D."/>
            <person name="Bentzer J."/>
            <person name="Ahren D."/>
            <person name="Johansson T."/>
            <person name="Persson P."/>
            <person name="Tunlid A."/>
        </authorList>
    </citation>
    <scope>NUCLEOTIDE SEQUENCE [LARGE SCALE GENOMIC DNA]</scope>
    <source>
        <strain evidence="18 19">CBS 146.42</strain>
    </source>
</reference>
<dbReference type="InterPro" id="IPR002523">
    <property type="entry name" value="MgTranspt_CorA/ZnTranspt_ZntB"/>
</dbReference>
<protein>
    <recommendedName>
        <fullName evidence="15">DNA primase</fullName>
        <ecNumber evidence="15">2.7.7.-</ecNumber>
    </recommendedName>
</protein>
<evidence type="ECO:0000256" key="10">
    <source>
        <dbReference type="ARBA" id="ARBA00022723"/>
    </source>
</evidence>
<gene>
    <name evidence="18" type="ORF">D9756_007444</name>
</gene>
<dbReference type="GO" id="GO:0046872">
    <property type="term" value="F:metal ion binding"/>
    <property type="evidence" value="ECO:0007669"/>
    <property type="project" value="UniProtKB-KW"/>
</dbReference>
<organism evidence="18 19">
    <name type="scientific">Leucocoprinus leucothites</name>
    <dbReference type="NCBI Taxonomy" id="201217"/>
    <lineage>
        <taxon>Eukaryota</taxon>
        <taxon>Fungi</taxon>
        <taxon>Dikarya</taxon>
        <taxon>Basidiomycota</taxon>
        <taxon>Agaricomycotina</taxon>
        <taxon>Agaricomycetes</taxon>
        <taxon>Agaricomycetidae</taxon>
        <taxon>Agaricales</taxon>
        <taxon>Agaricineae</taxon>
        <taxon>Agaricaceae</taxon>
        <taxon>Leucocoprinus</taxon>
    </lineage>
</organism>
<keyword evidence="9 15" id="KW-0235">DNA replication</keyword>
<keyword evidence="10" id="KW-0479">Metal-binding</keyword>
<accession>A0A8H5FWQ7</accession>
<dbReference type="AlphaFoldDB" id="A0A8H5FWQ7"/>
<evidence type="ECO:0000256" key="1">
    <source>
        <dbReference type="ARBA" id="ARBA00004141"/>
    </source>
</evidence>
<dbReference type="EMBL" id="JAACJO010000012">
    <property type="protein sequence ID" value="KAF5351749.1"/>
    <property type="molecule type" value="Genomic_DNA"/>
</dbReference>
<evidence type="ECO:0000313" key="18">
    <source>
        <dbReference type="EMBL" id="KAF5351749.1"/>
    </source>
</evidence>
<dbReference type="PANTHER" id="PTHR10536">
    <property type="entry name" value="DNA PRIMASE SMALL SUBUNIT"/>
    <property type="match status" value="1"/>
</dbReference>
<dbReference type="GO" id="GO:0003899">
    <property type="term" value="F:DNA-directed RNA polymerase activity"/>
    <property type="evidence" value="ECO:0007669"/>
    <property type="project" value="InterPro"/>
</dbReference>